<evidence type="ECO:0000313" key="2">
    <source>
        <dbReference type="Proteomes" id="UP000582646"/>
    </source>
</evidence>
<dbReference type="EMBL" id="JAAXOQ010000044">
    <property type="protein sequence ID" value="NKY20814.1"/>
    <property type="molecule type" value="Genomic_DNA"/>
</dbReference>
<accession>A0A846X5U5</accession>
<proteinExistence type="predicted"/>
<reference evidence="1 2" key="1">
    <citation type="submission" date="2020-04" db="EMBL/GenBank/DDBJ databases">
        <title>MicrobeNet Type strains.</title>
        <authorList>
            <person name="Nicholson A.C."/>
        </authorList>
    </citation>
    <scope>NUCLEOTIDE SEQUENCE [LARGE SCALE GENOMIC DNA]</scope>
    <source>
        <strain evidence="1 2">DSM 44113</strain>
    </source>
</reference>
<organism evidence="1 2">
    <name type="scientific">Tsukamurella spumae</name>
    <dbReference type="NCBI Taxonomy" id="44753"/>
    <lineage>
        <taxon>Bacteria</taxon>
        <taxon>Bacillati</taxon>
        <taxon>Actinomycetota</taxon>
        <taxon>Actinomycetes</taxon>
        <taxon>Mycobacteriales</taxon>
        <taxon>Tsukamurellaceae</taxon>
        <taxon>Tsukamurella</taxon>
    </lineage>
</organism>
<name>A0A846X5U5_9ACTN</name>
<sequence>MTKAEVFVRQGGDGGRGAAAGCRMRWIGREGDLDDVVDLRDYNHLDGRARVDARPTRRARRPPVGALD</sequence>
<evidence type="ECO:0000313" key="1">
    <source>
        <dbReference type="EMBL" id="NKY20814.1"/>
    </source>
</evidence>
<keyword evidence="2" id="KW-1185">Reference proteome</keyword>
<comment type="caution">
    <text evidence="1">The sequence shown here is derived from an EMBL/GenBank/DDBJ whole genome shotgun (WGS) entry which is preliminary data.</text>
</comment>
<protein>
    <submittedName>
        <fullName evidence="1">Uncharacterized protein</fullName>
    </submittedName>
</protein>
<dbReference type="RefSeq" id="WP_168547733.1">
    <property type="nucleotide sequence ID" value="NZ_BAAAKS010000001.1"/>
</dbReference>
<gene>
    <name evidence="1" type="ORF">HF999_20875</name>
</gene>
<dbReference type="AlphaFoldDB" id="A0A846X5U5"/>
<dbReference type="Proteomes" id="UP000582646">
    <property type="component" value="Unassembled WGS sequence"/>
</dbReference>